<dbReference type="Proteomes" id="UP000838686">
    <property type="component" value="Unassembled WGS sequence"/>
</dbReference>
<keyword evidence="2" id="KW-1185">Reference proteome</keyword>
<organism evidence="1 2">
    <name type="scientific">Paenibacillus plantiphilus</name>
    <dbReference type="NCBI Taxonomy" id="2905650"/>
    <lineage>
        <taxon>Bacteria</taxon>
        <taxon>Bacillati</taxon>
        <taxon>Bacillota</taxon>
        <taxon>Bacilli</taxon>
        <taxon>Bacillales</taxon>
        <taxon>Paenibacillaceae</taxon>
        <taxon>Paenibacillus</taxon>
    </lineage>
</organism>
<gene>
    <name evidence="1" type="ORF">PAECIP111893_01801</name>
</gene>
<reference evidence="1" key="1">
    <citation type="submission" date="2022-01" db="EMBL/GenBank/DDBJ databases">
        <authorList>
            <person name="Criscuolo A."/>
        </authorList>
    </citation>
    <scope>NUCLEOTIDE SEQUENCE</scope>
    <source>
        <strain evidence="1">CIP111893</strain>
    </source>
</reference>
<evidence type="ECO:0000313" key="1">
    <source>
        <dbReference type="EMBL" id="CAH1202478.1"/>
    </source>
</evidence>
<name>A0ABM9C4R6_9BACL</name>
<dbReference type="EMBL" id="CAKMMF010000008">
    <property type="protein sequence ID" value="CAH1202478.1"/>
    <property type="molecule type" value="Genomic_DNA"/>
</dbReference>
<evidence type="ECO:0000313" key="2">
    <source>
        <dbReference type="Proteomes" id="UP000838686"/>
    </source>
</evidence>
<sequence length="264" mass="31053">MEMKIKPNLFSTLMYPTVSLEESVGLDQLLSVFESDDKFVPTLWGHNEMIRLNYNRNELIERVSLKQPKFSEIYLHRDKTVRYSGHFDLTLTKRSFLSFTFDKSMHQKYWSTYFMLSDQIAEIVKPRFGVTHIFWPAQTPWKTEIERMQKWMNLCSYPVPVKFIPNGPLGLGMRTYLGGDVLEMFDREILSDIPAVVTDLSWGGIRIDLADNPWELDSEELLNNWMKVMQHLEKAHLFAIPSFDRDHMGVAFSPNSLWRNYLGR</sequence>
<comment type="caution">
    <text evidence="1">The sequence shown here is derived from an EMBL/GenBank/DDBJ whole genome shotgun (WGS) entry which is preliminary data.</text>
</comment>
<accession>A0ABM9C4R6</accession>
<protein>
    <submittedName>
        <fullName evidence="1">Uncharacterized protein</fullName>
    </submittedName>
</protein>
<proteinExistence type="predicted"/>